<evidence type="ECO:0000256" key="1">
    <source>
        <dbReference type="SAM" id="MobiDB-lite"/>
    </source>
</evidence>
<keyword evidence="3" id="KW-1185">Reference proteome</keyword>
<organism evidence="2 3">
    <name type="scientific">Actinoplanes auranticolor</name>
    <dbReference type="NCBI Taxonomy" id="47988"/>
    <lineage>
        <taxon>Bacteria</taxon>
        <taxon>Bacillati</taxon>
        <taxon>Actinomycetota</taxon>
        <taxon>Actinomycetes</taxon>
        <taxon>Micromonosporales</taxon>
        <taxon>Micromonosporaceae</taxon>
        <taxon>Actinoplanes</taxon>
    </lineage>
</organism>
<proteinExistence type="predicted"/>
<evidence type="ECO:0000313" key="2">
    <source>
        <dbReference type="EMBL" id="GIM74941.1"/>
    </source>
</evidence>
<sequence length="253" mass="26946">MAATLAAATVAACSVNTPDTTSPTPSADDFVARGYLTTAAATTPSPPPDAFVQEGRRTGSAVTPTTSIATSPSGTTGRRGALTKAECETTTPARTSPGHLNGWVRDSRSWCARGRYVVDGQDTTGRTVSALSAEFMAIATVNDSRDSVTIDVYIDDVTTNGMSVDWNQADLTVAFTGCPAALRCPPATRASTPADWQKYNQYRATLDSEFIAPAGVQLIPFELSLQLRFATPKQPEWQWKSDVEVAAYKLELQ</sequence>
<feature type="compositionally biased region" description="Polar residues" evidence="1">
    <location>
        <begin position="60"/>
        <end position="76"/>
    </location>
</feature>
<gene>
    <name evidence="2" type="ORF">Aau02nite_63420</name>
</gene>
<accession>A0A919SMM5</accession>
<dbReference type="Proteomes" id="UP000681340">
    <property type="component" value="Unassembled WGS sequence"/>
</dbReference>
<feature type="region of interest" description="Disordered" evidence="1">
    <location>
        <begin position="57"/>
        <end position="81"/>
    </location>
</feature>
<dbReference type="EMBL" id="BOQL01000053">
    <property type="protein sequence ID" value="GIM74941.1"/>
    <property type="molecule type" value="Genomic_DNA"/>
</dbReference>
<reference evidence="2" key="1">
    <citation type="submission" date="2021-03" db="EMBL/GenBank/DDBJ databases">
        <title>Whole genome shotgun sequence of Actinoplanes auranticolor NBRC 12245.</title>
        <authorList>
            <person name="Komaki H."/>
            <person name="Tamura T."/>
        </authorList>
    </citation>
    <scope>NUCLEOTIDE SEQUENCE</scope>
    <source>
        <strain evidence="2">NBRC 12245</strain>
    </source>
</reference>
<dbReference type="AlphaFoldDB" id="A0A919SMM5"/>
<evidence type="ECO:0000313" key="3">
    <source>
        <dbReference type="Proteomes" id="UP000681340"/>
    </source>
</evidence>
<protein>
    <submittedName>
        <fullName evidence="2">Uncharacterized protein</fullName>
    </submittedName>
</protein>
<comment type="caution">
    <text evidence="2">The sequence shown here is derived from an EMBL/GenBank/DDBJ whole genome shotgun (WGS) entry which is preliminary data.</text>
</comment>
<name>A0A919SMM5_9ACTN</name>